<organism evidence="1 2">
    <name type="scientific">Agrobacterium vitis</name>
    <name type="common">Rhizobium vitis</name>
    <dbReference type="NCBI Taxonomy" id="373"/>
    <lineage>
        <taxon>Bacteria</taxon>
        <taxon>Pseudomonadati</taxon>
        <taxon>Pseudomonadota</taxon>
        <taxon>Alphaproteobacteria</taxon>
        <taxon>Hyphomicrobiales</taxon>
        <taxon>Rhizobiaceae</taxon>
        <taxon>Rhizobium/Agrobacterium group</taxon>
        <taxon>Agrobacterium</taxon>
    </lineage>
</organism>
<gene>
    <name evidence="1" type="ORF">GOZ95_27260</name>
</gene>
<protein>
    <submittedName>
        <fullName evidence="1">Uncharacterized protein</fullName>
    </submittedName>
</protein>
<reference evidence="1 2" key="1">
    <citation type="submission" date="2019-12" db="EMBL/GenBank/DDBJ databases">
        <title>Whole-genome sequencing of Allorhizobium vitis.</title>
        <authorList>
            <person name="Gan H.M."/>
            <person name="Szegedi E."/>
            <person name="Burr T."/>
            <person name="Savka M.A."/>
        </authorList>
    </citation>
    <scope>NUCLEOTIDE SEQUENCE [LARGE SCALE GENOMIC DNA]</scope>
    <source>
        <strain evidence="1 2">CG989</strain>
    </source>
</reference>
<comment type="caution">
    <text evidence="1">The sequence shown here is derived from an EMBL/GenBank/DDBJ whole genome shotgun (WGS) entry which is preliminary data.</text>
</comment>
<proteinExistence type="predicted"/>
<dbReference type="EMBL" id="WPHM01000049">
    <property type="protein sequence ID" value="MUZ61113.1"/>
    <property type="molecule type" value="Genomic_DNA"/>
</dbReference>
<accession>A0AAE4WJE0</accession>
<evidence type="ECO:0000313" key="1">
    <source>
        <dbReference type="EMBL" id="MUZ61113.1"/>
    </source>
</evidence>
<evidence type="ECO:0000313" key="2">
    <source>
        <dbReference type="Proteomes" id="UP000436692"/>
    </source>
</evidence>
<dbReference type="RefSeq" id="WP_156551628.1">
    <property type="nucleotide sequence ID" value="NZ_WPHM01000049.1"/>
</dbReference>
<name>A0AAE4WJE0_AGRVI</name>
<sequence>MTPLPMDRLIEPITPSGEGVPLALMRAQGRLRRELVPQICTLRTAPLRASIFAAWALPVRTVRKAEGAK</sequence>
<dbReference type="AlphaFoldDB" id="A0AAE4WJE0"/>
<dbReference type="Proteomes" id="UP000436692">
    <property type="component" value="Unassembled WGS sequence"/>
</dbReference>